<evidence type="ECO:0000313" key="2">
    <source>
        <dbReference type="Proteomes" id="UP001057402"/>
    </source>
</evidence>
<organism evidence="1 2">
    <name type="scientific">Melastoma candidum</name>
    <dbReference type="NCBI Taxonomy" id="119954"/>
    <lineage>
        <taxon>Eukaryota</taxon>
        <taxon>Viridiplantae</taxon>
        <taxon>Streptophyta</taxon>
        <taxon>Embryophyta</taxon>
        <taxon>Tracheophyta</taxon>
        <taxon>Spermatophyta</taxon>
        <taxon>Magnoliopsida</taxon>
        <taxon>eudicotyledons</taxon>
        <taxon>Gunneridae</taxon>
        <taxon>Pentapetalae</taxon>
        <taxon>rosids</taxon>
        <taxon>malvids</taxon>
        <taxon>Myrtales</taxon>
        <taxon>Melastomataceae</taxon>
        <taxon>Melastomatoideae</taxon>
        <taxon>Melastomateae</taxon>
        <taxon>Melastoma</taxon>
    </lineage>
</organism>
<evidence type="ECO:0000313" key="1">
    <source>
        <dbReference type="EMBL" id="KAI4326006.1"/>
    </source>
</evidence>
<comment type="caution">
    <text evidence="1">The sequence shown here is derived from an EMBL/GenBank/DDBJ whole genome shotgun (WGS) entry which is preliminary data.</text>
</comment>
<keyword evidence="2" id="KW-1185">Reference proteome</keyword>
<sequence length="536" mass="60049">MRAYAEDEYEDYNDYADEDERYLEDEEEAEEEEDPRPTKEASEYLELRQKLKESLRKRMKKDGISASQDKRRPSYDNFGSFFGPSKPVIAQRVIQESKSFLENKDLAAKILQSRDNAFQKKSSSSTNGSRPGVHQQGQRVVSQIQTKAQKLKDTRDYSFLFSDDAELPASSKQPPRNLPVPVSDARPAKSSLQRNQVSGSNIRQPPGNGDRRPNISNGHLPSRPGVNQGLSANRLDTTSLASKRQLGGNNGIGPGRPALSNGSQLKTSNGLQSRTSNGSQSRTSNGSQPRISNGSQSRTSNGSQLRTSDGLQLRNSITSQSKNSNGIQSRTSNGMLSKVSSNNLQSKVSNSLQPKTPAGVLSKMSNRSSHAQVSRTPVSSASRATSGKVPSSVTKHQFDPRREVRDPSRHMVPPKRPLATTKPQINKPPNQAPSRMNSQDQKIKKRPARPFSDDEEDDGERAISMIRKMFGYNPQRYAGREEDDSDMEANFDEIMMEEKRSSRIARKEDEEQLRLIEEEERREHTRRMAKKRKMSR</sequence>
<gene>
    <name evidence="1" type="ORF">MLD38_031364</name>
</gene>
<proteinExistence type="predicted"/>
<reference evidence="2" key="1">
    <citation type="journal article" date="2023" name="Front. Plant Sci.">
        <title>Chromosomal-level genome assembly of Melastoma candidum provides insights into trichome evolution.</title>
        <authorList>
            <person name="Zhong Y."/>
            <person name="Wu W."/>
            <person name="Sun C."/>
            <person name="Zou P."/>
            <person name="Liu Y."/>
            <person name="Dai S."/>
            <person name="Zhou R."/>
        </authorList>
    </citation>
    <scope>NUCLEOTIDE SEQUENCE [LARGE SCALE GENOMIC DNA]</scope>
</reference>
<name>A0ACB9MQP8_9MYRT</name>
<accession>A0ACB9MQP8</accession>
<dbReference type="Proteomes" id="UP001057402">
    <property type="component" value="Chromosome 9"/>
</dbReference>
<dbReference type="EMBL" id="CM042888">
    <property type="protein sequence ID" value="KAI4326006.1"/>
    <property type="molecule type" value="Genomic_DNA"/>
</dbReference>
<protein>
    <submittedName>
        <fullName evidence="1">Uncharacterized protein</fullName>
    </submittedName>
</protein>